<feature type="region of interest" description="Disordered" evidence="1">
    <location>
        <begin position="292"/>
        <end position="400"/>
    </location>
</feature>
<accession>A0AAD5HBS5</accession>
<feature type="compositionally biased region" description="Basic and acidic residues" evidence="1">
    <location>
        <begin position="12"/>
        <end position="23"/>
    </location>
</feature>
<feature type="region of interest" description="Disordered" evidence="1">
    <location>
        <begin position="190"/>
        <end position="211"/>
    </location>
</feature>
<feature type="region of interest" description="Disordered" evidence="1">
    <location>
        <begin position="239"/>
        <end position="266"/>
    </location>
</feature>
<evidence type="ECO:0000256" key="1">
    <source>
        <dbReference type="SAM" id="MobiDB-lite"/>
    </source>
</evidence>
<reference evidence="2" key="2">
    <citation type="journal article" date="2022" name="Proc. Natl. Acad. Sci. U.S.A.">
        <title>Diploid-dominant life cycles characterize the early evolution of Fungi.</title>
        <authorList>
            <person name="Amses K.R."/>
            <person name="Simmons D.R."/>
            <person name="Longcore J.E."/>
            <person name="Mondo S.J."/>
            <person name="Seto K."/>
            <person name="Jeronimo G.H."/>
            <person name="Bonds A.E."/>
            <person name="Quandt C.A."/>
            <person name="Davis W.J."/>
            <person name="Chang Y."/>
            <person name="Federici B.A."/>
            <person name="Kuo A."/>
            <person name="LaButti K."/>
            <person name="Pangilinan J."/>
            <person name="Andreopoulos W."/>
            <person name="Tritt A."/>
            <person name="Riley R."/>
            <person name="Hundley H."/>
            <person name="Johnson J."/>
            <person name="Lipzen A."/>
            <person name="Barry K."/>
            <person name="Lang B.F."/>
            <person name="Cuomo C.A."/>
            <person name="Buchler N.E."/>
            <person name="Grigoriev I.V."/>
            <person name="Spatafora J.W."/>
            <person name="Stajich J.E."/>
            <person name="James T.Y."/>
        </authorList>
    </citation>
    <scope>NUCLEOTIDE SEQUENCE</scope>
    <source>
        <strain evidence="2">AG</strain>
    </source>
</reference>
<evidence type="ECO:0000313" key="2">
    <source>
        <dbReference type="EMBL" id="KAI8576796.1"/>
    </source>
</evidence>
<feature type="region of interest" description="Disordered" evidence="1">
    <location>
        <begin position="1"/>
        <end position="150"/>
    </location>
</feature>
<feature type="region of interest" description="Disordered" evidence="1">
    <location>
        <begin position="468"/>
        <end position="553"/>
    </location>
</feature>
<feature type="compositionally biased region" description="Polar residues" evidence="1">
    <location>
        <begin position="49"/>
        <end position="74"/>
    </location>
</feature>
<sequence length="553" mass="60711">MSSTSQQFNPSMHERRLRKDSVGRRLLTGITSTIRSKSGYSKHGVVPTPFTTSEEATTDSSFSGDLTETCTSEPLQEIYCSSDVDSDREGYEKSPRSSHHSTGYRATLTSGARSSQTDSDSGDNKTTTTKKSLKSLFRSTTSSKRGSAGDYAVQEKSNTAMHSNKFEDAWSSTPSAATLSQASRRSIQLHQTNPMMDKDEQPETAPKRSSVQMLVSPFTRKTSIRMVAESTSKYSICLPLEDDGSPADSSNQMLPHEQHEESDSSIESLMRNAFASDVDISLLDKADFSFPVSPSFDAPRTDTKKKARSATLSRRRTRSGYATTRARETDDYLSPYTDDNLKVPSPKRSSFISMLTPRTTSPTGFSSKPVTPRQSSSESTSRGLMALGNGKKGSSIRSVSSQAVPTIQTEIAEPTFIRSRAISMTLRGVDSKVNLCNNFLGLGSDLMGLTTKHMKHFKSESDLIKLKVNTPPSRSESDLSKYPSKTSSESKESSSSNTTLNESRPHRRSATMRRPTSPTLEDDSLISLLSNKLRRPARNRSATSKPVSEVRHP</sequence>
<dbReference type="AlphaFoldDB" id="A0AAD5HBS5"/>
<feature type="compositionally biased region" description="Low complexity" evidence="1">
    <location>
        <begin position="493"/>
        <end position="502"/>
    </location>
</feature>
<reference evidence="2" key="1">
    <citation type="submission" date="2021-06" db="EMBL/GenBank/DDBJ databases">
        <authorList>
            <consortium name="DOE Joint Genome Institute"/>
            <person name="Mondo S.J."/>
            <person name="Amses K.R."/>
            <person name="Simmons D.R."/>
            <person name="Longcore J.E."/>
            <person name="Seto K."/>
            <person name="Alves G.H."/>
            <person name="Bonds A.E."/>
            <person name="Quandt C.A."/>
            <person name="Davis W.J."/>
            <person name="Chang Y."/>
            <person name="Letcher P.M."/>
            <person name="Powell M.J."/>
            <person name="Kuo A."/>
            <person name="Labutti K."/>
            <person name="Pangilinan J."/>
            <person name="Andreopoulos W."/>
            <person name="Tritt A."/>
            <person name="Riley R."/>
            <person name="Hundley H."/>
            <person name="Johnson J."/>
            <person name="Lipzen A."/>
            <person name="Barry K."/>
            <person name="Berbee M.L."/>
            <person name="Buchler N.E."/>
            <person name="Grigoriev I.V."/>
            <person name="Spatafora J.W."/>
            <person name="Stajich J.E."/>
            <person name="James T.Y."/>
        </authorList>
    </citation>
    <scope>NUCLEOTIDE SEQUENCE</scope>
    <source>
        <strain evidence="2">AG</strain>
    </source>
</reference>
<feature type="compositionally biased region" description="Polar residues" evidence="1">
    <location>
        <begin position="29"/>
        <end position="39"/>
    </location>
</feature>
<name>A0AAD5HBS5_UMBRA</name>
<proteinExistence type="predicted"/>
<feature type="compositionally biased region" description="Polar residues" evidence="1">
    <location>
        <begin position="1"/>
        <end position="10"/>
    </location>
</feature>
<dbReference type="Proteomes" id="UP001206595">
    <property type="component" value="Unassembled WGS sequence"/>
</dbReference>
<dbReference type="EMBL" id="MU620949">
    <property type="protein sequence ID" value="KAI8576796.1"/>
    <property type="molecule type" value="Genomic_DNA"/>
</dbReference>
<feature type="compositionally biased region" description="Polar residues" evidence="1">
    <location>
        <begin position="347"/>
        <end position="382"/>
    </location>
</feature>
<keyword evidence="3" id="KW-1185">Reference proteome</keyword>
<protein>
    <submittedName>
        <fullName evidence="2">Uncharacterized protein</fullName>
    </submittedName>
</protein>
<gene>
    <name evidence="2" type="ORF">K450DRAFT_254993</name>
</gene>
<comment type="caution">
    <text evidence="2">The sequence shown here is derived from an EMBL/GenBank/DDBJ whole genome shotgun (WGS) entry which is preliminary data.</text>
</comment>
<dbReference type="GeneID" id="75916623"/>
<evidence type="ECO:0000313" key="3">
    <source>
        <dbReference type="Proteomes" id="UP001206595"/>
    </source>
</evidence>
<organism evidence="2 3">
    <name type="scientific">Umbelopsis ramanniana AG</name>
    <dbReference type="NCBI Taxonomy" id="1314678"/>
    <lineage>
        <taxon>Eukaryota</taxon>
        <taxon>Fungi</taxon>
        <taxon>Fungi incertae sedis</taxon>
        <taxon>Mucoromycota</taxon>
        <taxon>Mucoromycotina</taxon>
        <taxon>Umbelopsidomycetes</taxon>
        <taxon>Umbelopsidales</taxon>
        <taxon>Umbelopsidaceae</taxon>
        <taxon>Umbelopsis</taxon>
    </lineage>
</organism>
<feature type="compositionally biased region" description="Low complexity" evidence="1">
    <location>
        <begin position="125"/>
        <end position="145"/>
    </location>
</feature>
<feature type="compositionally biased region" description="Basic and acidic residues" evidence="1">
    <location>
        <begin position="85"/>
        <end position="95"/>
    </location>
</feature>
<feature type="compositionally biased region" description="Polar residues" evidence="1">
    <location>
        <begin position="107"/>
        <end position="119"/>
    </location>
</feature>
<feature type="compositionally biased region" description="Basic residues" evidence="1">
    <location>
        <begin position="305"/>
        <end position="318"/>
    </location>
</feature>
<dbReference type="RefSeq" id="XP_051441800.1">
    <property type="nucleotide sequence ID" value="XM_051591280.1"/>
</dbReference>